<dbReference type="Gene3D" id="3.40.50.300">
    <property type="entry name" value="P-loop containing nucleotide triphosphate hydrolases"/>
    <property type="match status" value="2"/>
</dbReference>
<keyword evidence="1" id="KW-0547">Nucleotide-binding</keyword>
<evidence type="ECO:0000256" key="3">
    <source>
        <dbReference type="ARBA" id="ARBA00022806"/>
    </source>
</evidence>
<accession>A0ABQ2LAJ0</accession>
<name>A0ABQ2LAJ0_9PROT</name>
<evidence type="ECO:0000313" key="7">
    <source>
        <dbReference type="EMBL" id="GGO08658.1"/>
    </source>
</evidence>
<evidence type="ECO:0000259" key="6">
    <source>
        <dbReference type="PROSITE" id="PS51194"/>
    </source>
</evidence>
<reference evidence="8" key="1">
    <citation type="journal article" date="2019" name="Int. J. Syst. Evol. Microbiol.">
        <title>The Global Catalogue of Microorganisms (GCM) 10K type strain sequencing project: providing services to taxonomists for standard genome sequencing and annotation.</title>
        <authorList>
            <consortium name="The Broad Institute Genomics Platform"/>
            <consortium name="The Broad Institute Genome Sequencing Center for Infectious Disease"/>
            <person name="Wu L."/>
            <person name="Ma J."/>
        </authorList>
    </citation>
    <scope>NUCLEOTIDE SEQUENCE [LARGE SCALE GENOMIC DNA]</scope>
    <source>
        <strain evidence="8">JCM 17843</strain>
    </source>
</reference>
<feature type="compositionally biased region" description="Basic and acidic residues" evidence="5">
    <location>
        <begin position="1043"/>
        <end position="1052"/>
    </location>
</feature>
<dbReference type="PANTHER" id="PTHR12131:SF1">
    <property type="entry name" value="ATP-DEPENDENT RNA HELICASE SUPV3L1, MITOCHONDRIAL-RELATED"/>
    <property type="match status" value="1"/>
</dbReference>
<feature type="compositionally biased region" description="Polar residues" evidence="5">
    <location>
        <begin position="870"/>
        <end position="882"/>
    </location>
</feature>
<keyword evidence="4" id="KW-0067">ATP-binding</keyword>
<keyword evidence="3" id="KW-0347">Helicase</keyword>
<evidence type="ECO:0000256" key="1">
    <source>
        <dbReference type="ARBA" id="ARBA00022741"/>
    </source>
</evidence>
<feature type="domain" description="Helicase C-terminal" evidence="6">
    <location>
        <begin position="151"/>
        <end position="310"/>
    </location>
</feature>
<sequence length="1052" mass="114600">MQRAQGDGGRVIAVLGPTNTGKTHYAVERMLGHASGMIGFPLRLLAREIYDRVVAAKGAARVALLTGEEKIVPPRPSYWICTVESMPMSQRVDFLAVDEIQLAADAQRGHVFTDRLLYARGVEETVFMGAATMQPLISRLLPDATLVTRQRLSQLRYVQPQKLHRLPRRAALVAFSAENVYGLAELVRRNRGGTAVVMGALSPRTRNAQVALYQNGDVDYLVATDAIGMGLNMDIDHVAFSATHKFDGERVRALSAPEVAQIAGRAGRHMNDGSFSTLAGADGASLDPQLIAQVEDHDFRPLKALIWRNSRLDYRSAAKLVASLESPSARPDLVRAREALDLQALKALAKNSDVSAIATTPAAVQRLWEVCQIPDFRRVSASEHLSLLQRIYRDLMGRHGVVPHDWMAKQVSRLDNVQGDIDTLAARIANIRTWTYVANRRNWLSDAAHWAHVTRGIEDKLSDALHDRLTQRFVDRRTSVLMRELRQRGELSVSIDETNEIIVEGHAIGTLDGFTFRADPSAVGEEFKTLEQAADIALKAEITRRAKIFCNIGYKTLQLDVSEGMHRPKLVWQKSVIARLEKGDSPYEPRVKLVEGTLLTDALAENVRQSCATWLSERIADKLEPLLKLKAEIEKQVPAKASEPQKAPESAEGAPEGAADSASAPDAGESAADAKAPAAPVVPAADAPLAGLARGVAFQILERFGVLPRGQVSEELRKIDQDARKGLRRFHIRIGATALYIPLILKPHAVELRLLAWALWNGISDLPPMPTPGLVWIQTDPKAPREFYEIAGFRLIGGHEAVRLDMLERLADTARPLGQNGAKFTVTPEIMGLVGCSGESFIRSMRAVGYAHEIVKVPAPVEEAPVQEASVQDASTQETPVQDTADAASDVAAETAPETVPETAPVTAAEATPDATAKAAPDAAADATSEAGPVSEPEMVDEVRFFWSPRQPRPASRNRNRSHAANHADQRKGAGPKGKNAHRAKTEDNRPEGGRSHGNKSGGKGRAAGHRQGDGRGYKSHAPADRKPRDEINEDSPFAQLKALKDALEKRG</sequence>
<gene>
    <name evidence="7" type="ORF">GCM10007972_09280</name>
</gene>
<dbReference type="InterPro" id="IPR050699">
    <property type="entry name" value="RNA-DNA_Helicase"/>
</dbReference>
<dbReference type="Pfam" id="PF22527">
    <property type="entry name" value="DEXQc_Suv3"/>
    <property type="match status" value="1"/>
</dbReference>
<protein>
    <recommendedName>
        <fullName evidence="6">Helicase C-terminal domain-containing protein</fullName>
    </recommendedName>
</protein>
<dbReference type="SMART" id="SM00490">
    <property type="entry name" value="HELICc"/>
    <property type="match status" value="1"/>
</dbReference>
<proteinExistence type="predicted"/>
<dbReference type="InterPro" id="IPR055206">
    <property type="entry name" value="DEXQc_SUV3"/>
</dbReference>
<feature type="compositionally biased region" description="Basic and acidic residues" evidence="5">
    <location>
        <begin position="1011"/>
        <end position="1031"/>
    </location>
</feature>
<comment type="caution">
    <text evidence="7">The sequence shown here is derived from an EMBL/GenBank/DDBJ whole genome shotgun (WGS) entry which is preliminary data.</text>
</comment>
<evidence type="ECO:0000256" key="5">
    <source>
        <dbReference type="SAM" id="MobiDB-lite"/>
    </source>
</evidence>
<feature type="compositionally biased region" description="Low complexity" evidence="5">
    <location>
        <begin position="883"/>
        <end position="931"/>
    </location>
</feature>
<keyword evidence="2" id="KW-0378">Hydrolase</keyword>
<keyword evidence="8" id="KW-1185">Reference proteome</keyword>
<organism evidence="7 8">
    <name type="scientific">Iodidimonas muriae</name>
    <dbReference type="NCBI Taxonomy" id="261467"/>
    <lineage>
        <taxon>Bacteria</taxon>
        <taxon>Pseudomonadati</taxon>
        <taxon>Pseudomonadota</taxon>
        <taxon>Alphaproteobacteria</taxon>
        <taxon>Iodidimonadales</taxon>
        <taxon>Iodidimonadaceae</taxon>
        <taxon>Iodidimonas</taxon>
    </lineage>
</organism>
<dbReference type="InterPro" id="IPR001650">
    <property type="entry name" value="Helicase_C-like"/>
</dbReference>
<evidence type="ECO:0000313" key="8">
    <source>
        <dbReference type="Proteomes" id="UP000602381"/>
    </source>
</evidence>
<dbReference type="Proteomes" id="UP000602381">
    <property type="component" value="Unassembled WGS sequence"/>
</dbReference>
<feature type="compositionally biased region" description="Basic and acidic residues" evidence="5">
    <location>
        <begin position="984"/>
        <end position="995"/>
    </location>
</feature>
<dbReference type="EMBL" id="BMOV01000002">
    <property type="protein sequence ID" value="GGO08658.1"/>
    <property type="molecule type" value="Genomic_DNA"/>
</dbReference>
<dbReference type="PANTHER" id="PTHR12131">
    <property type="entry name" value="ATP-DEPENDENT RNA AND DNA HELICASE"/>
    <property type="match status" value="1"/>
</dbReference>
<feature type="compositionally biased region" description="Low complexity" evidence="5">
    <location>
        <begin position="647"/>
        <end position="675"/>
    </location>
</feature>
<evidence type="ECO:0000256" key="2">
    <source>
        <dbReference type="ARBA" id="ARBA00022801"/>
    </source>
</evidence>
<dbReference type="SUPFAM" id="SSF52540">
    <property type="entry name" value="P-loop containing nucleoside triphosphate hydrolases"/>
    <property type="match status" value="2"/>
</dbReference>
<dbReference type="Pfam" id="PF00271">
    <property type="entry name" value="Helicase_C"/>
    <property type="match status" value="1"/>
</dbReference>
<dbReference type="InterPro" id="IPR027417">
    <property type="entry name" value="P-loop_NTPase"/>
</dbReference>
<feature type="region of interest" description="Disordered" evidence="5">
    <location>
        <begin position="637"/>
        <end position="675"/>
    </location>
</feature>
<dbReference type="RefSeq" id="WP_150004456.1">
    <property type="nucleotide sequence ID" value="NZ_BMOV01000002.1"/>
</dbReference>
<dbReference type="PROSITE" id="PS51194">
    <property type="entry name" value="HELICASE_CTER"/>
    <property type="match status" value="1"/>
</dbReference>
<evidence type="ECO:0000256" key="4">
    <source>
        <dbReference type="ARBA" id="ARBA00022840"/>
    </source>
</evidence>
<feature type="region of interest" description="Disordered" evidence="5">
    <location>
        <begin position="866"/>
        <end position="1052"/>
    </location>
</feature>